<evidence type="ECO:0000313" key="2">
    <source>
        <dbReference type="Proteomes" id="UP000034595"/>
    </source>
</evidence>
<sequence>IFYRYRDSFTELVTSDGKTIEPFAVGPDKMKGIRLIQLAEGRIGVFTRPQGVFGGRGKMGYFEIKSIEDLNDALADFDRIKDPSSFIYGLFIDHEWGGPNELHLLPDGRIGILGHIAGFGDEKYTTPDGKEKTKKDYYPIAFIFDPKTKSISNIRIIATTEQFPPVEAKEEKLGNILYSGGLVSRGDGYAWLYVGIGDTNTGRILIKDPF</sequence>
<name>A0A0G1KB70_9BACT</name>
<dbReference type="PATRIC" id="fig|1618610.3.peg.658"/>
<evidence type="ECO:0000313" key="1">
    <source>
        <dbReference type="EMBL" id="KKT80991.1"/>
    </source>
</evidence>
<dbReference type="InterPro" id="IPR023296">
    <property type="entry name" value="Glyco_hydro_beta-prop_sf"/>
</dbReference>
<dbReference type="Proteomes" id="UP000034595">
    <property type="component" value="Unassembled WGS sequence"/>
</dbReference>
<dbReference type="EMBL" id="LCJQ01000020">
    <property type="protein sequence ID" value="KKT80991.1"/>
    <property type="molecule type" value="Genomic_DNA"/>
</dbReference>
<reference evidence="1 2" key="1">
    <citation type="journal article" date="2015" name="Nature">
        <title>rRNA introns, odd ribosomes, and small enigmatic genomes across a large radiation of phyla.</title>
        <authorList>
            <person name="Brown C.T."/>
            <person name="Hug L.A."/>
            <person name="Thomas B.C."/>
            <person name="Sharon I."/>
            <person name="Castelle C.J."/>
            <person name="Singh A."/>
            <person name="Wilkins M.J."/>
            <person name="Williams K.H."/>
            <person name="Banfield J.F."/>
        </authorList>
    </citation>
    <scope>NUCLEOTIDE SEQUENCE [LARGE SCALE GENOMIC DNA]</scope>
</reference>
<organism evidence="1 2">
    <name type="scientific">Candidatus Azambacteria bacterium GW2011_GWA1_44_9</name>
    <dbReference type="NCBI Taxonomy" id="1618610"/>
    <lineage>
        <taxon>Bacteria</taxon>
        <taxon>Candidatus Azamiibacteriota</taxon>
    </lineage>
</organism>
<protein>
    <submittedName>
        <fullName evidence="1">Uncharacterized protein</fullName>
    </submittedName>
</protein>
<proteinExistence type="predicted"/>
<gene>
    <name evidence="1" type="ORF">UW78_C0020G0010</name>
</gene>
<feature type="non-terminal residue" evidence="1">
    <location>
        <position position="1"/>
    </location>
</feature>
<dbReference type="PANTHER" id="PTHR37036:SF2">
    <property type="entry name" value="DUF1861 FAMILY PROTEIN"/>
    <property type="match status" value="1"/>
</dbReference>
<dbReference type="PANTHER" id="PTHR37036">
    <property type="match status" value="1"/>
</dbReference>
<dbReference type="InterPro" id="IPR015045">
    <property type="entry name" value="MPT-1-like_LmxM"/>
</dbReference>
<accession>A0A0G1KB70</accession>
<dbReference type="SUPFAM" id="SSF75005">
    <property type="entry name" value="Arabinanase/levansucrase/invertase"/>
    <property type="match status" value="1"/>
</dbReference>
<comment type="caution">
    <text evidence="1">The sequence shown here is derived from an EMBL/GenBank/DDBJ whole genome shotgun (WGS) entry which is preliminary data.</text>
</comment>
<dbReference type="AlphaFoldDB" id="A0A0G1KB70"/>
<dbReference type="Pfam" id="PF08950">
    <property type="entry name" value="DUF1861"/>
    <property type="match status" value="1"/>
</dbReference>
<dbReference type="Gene3D" id="2.115.10.20">
    <property type="entry name" value="Glycosyl hydrolase domain, family 43"/>
    <property type="match status" value="1"/>
</dbReference>